<dbReference type="NCBIfam" id="TIGR02595">
    <property type="entry name" value="PEP_CTERM"/>
    <property type="match status" value="1"/>
</dbReference>
<gene>
    <name evidence="2" type="ORF">SNE35_04565</name>
</gene>
<organism evidence="2 3">
    <name type="scientific">Roseateles agri</name>
    <dbReference type="NCBI Taxonomy" id="3098619"/>
    <lineage>
        <taxon>Bacteria</taxon>
        <taxon>Pseudomonadati</taxon>
        <taxon>Pseudomonadota</taxon>
        <taxon>Betaproteobacteria</taxon>
        <taxon>Burkholderiales</taxon>
        <taxon>Sphaerotilaceae</taxon>
        <taxon>Roseateles</taxon>
    </lineage>
</organism>
<feature type="signal peptide" evidence="1">
    <location>
        <begin position="1"/>
        <end position="23"/>
    </location>
</feature>
<accession>A0ABU5DBV4</accession>
<keyword evidence="3" id="KW-1185">Reference proteome</keyword>
<name>A0ABU5DBV4_9BURK</name>
<evidence type="ECO:0000256" key="1">
    <source>
        <dbReference type="SAM" id="SignalP"/>
    </source>
</evidence>
<feature type="chain" id="PRO_5047337630" evidence="1">
    <location>
        <begin position="24"/>
        <end position="195"/>
    </location>
</feature>
<dbReference type="Proteomes" id="UP001285263">
    <property type="component" value="Unassembled WGS sequence"/>
</dbReference>
<keyword evidence="1" id="KW-0732">Signal</keyword>
<reference evidence="2 3" key="1">
    <citation type="submission" date="2023-11" db="EMBL/GenBank/DDBJ databases">
        <title>Paucibacter sp. nov., isolated from fresh soil in Korea.</title>
        <authorList>
            <person name="Le N.T.T."/>
        </authorList>
    </citation>
    <scope>NUCLEOTIDE SEQUENCE [LARGE SCALE GENOMIC DNA]</scope>
    <source>
        <strain evidence="2 3">R3-3</strain>
    </source>
</reference>
<comment type="caution">
    <text evidence="2">The sequence shown here is derived from an EMBL/GenBank/DDBJ whole genome shotgun (WGS) entry which is preliminary data.</text>
</comment>
<dbReference type="EMBL" id="JAXCLA010000002">
    <property type="protein sequence ID" value="MDY0743762.1"/>
    <property type="molecule type" value="Genomic_DNA"/>
</dbReference>
<evidence type="ECO:0000313" key="2">
    <source>
        <dbReference type="EMBL" id="MDY0743762.1"/>
    </source>
</evidence>
<proteinExistence type="predicted"/>
<protein>
    <submittedName>
        <fullName evidence="2">PEP-CTERM sorting domain-containing protein</fullName>
    </submittedName>
</protein>
<sequence>MNKLFFAAALGAALTIGASAAQASTVLNFDDIGAGGAVPANYGGLDWSAGGWSYYAGDNAPYTPHSGDFRAALGWYDDSEAAAGQASSAVRFNTPSVFDGAWFSGLQGATVSVDLYLNGSKVWSSSTLDPSATPSFLSSGYAGLVDQVVFRGPALYAATMDDFTFTAAVPEPAEYALLAAGLGVVSFVARRRRQR</sequence>
<dbReference type="RefSeq" id="WP_320421679.1">
    <property type="nucleotide sequence ID" value="NZ_JAXCLA010000002.1"/>
</dbReference>
<evidence type="ECO:0000313" key="3">
    <source>
        <dbReference type="Proteomes" id="UP001285263"/>
    </source>
</evidence>
<dbReference type="InterPro" id="IPR013424">
    <property type="entry name" value="Ice-binding_C"/>
</dbReference>